<protein>
    <submittedName>
        <fullName evidence="1">Uncharacterized protein</fullName>
    </submittedName>
</protein>
<dbReference type="KEGG" id="tuz:TUZN_1711"/>
<dbReference type="EMBL" id="CP002590">
    <property type="protein sequence ID" value="AEA13174.1"/>
    <property type="molecule type" value="Genomic_DNA"/>
</dbReference>
<dbReference type="HOGENOM" id="CLU_2056188_0_0_2"/>
<reference evidence="1 2" key="1">
    <citation type="journal article" date="2011" name="J. Bacteriol.">
        <title>Complete genome sequence of the thermoacidophilic crenarchaeon Thermoproteus uzoniensis 768-20.</title>
        <authorList>
            <person name="Mardanov A.V."/>
            <person name="Gumerov V.M."/>
            <person name="Beletsky A.V."/>
            <person name="Prokofeva M.I."/>
            <person name="Bonch-Osmolovskaya E.A."/>
            <person name="Ravin N.V."/>
            <person name="Skryabin K.G."/>
        </authorList>
    </citation>
    <scope>NUCLEOTIDE SEQUENCE [LARGE SCALE GENOMIC DNA]</scope>
    <source>
        <strain evidence="1 2">768-20</strain>
    </source>
</reference>
<dbReference type="STRING" id="999630.TUZN_1711"/>
<keyword evidence="2" id="KW-1185">Reference proteome</keyword>
<name>F2L355_THEU7</name>
<evidence type="ECO:0000313" key="1">
    <source>
        <dbReference type="EMBL" id="AEA13174.1"/>
    </source>
</evidence>
<gene>
    <name evidence="1" type="ordered locus">TUZN_1711</name>
</gene>
<dbReference type="AlphaFoldDB" id="F2L355"/>
<dbReference type="eggNOG" id="arCOG11435">
    <property type="taxonomic scope" value="Archaea"/>
</dbReference>
<accession>F2L355</accession>
<dbReference type="Proteomes" id="UP000008138">
    <property type="component" value="Chromosome"/>
</dbReference>
<sequence length="119" mass="13629">MVAQEGRFEVGVPLEEVSDFLKKLWPWEFGKHVEVSDGALVFRDRLPFERALVYLLARRGRLPRADAEILAASLRLHEVSLLADAFLYRLWLCKSEGGNCRRIVDAFARIAKTYRGVLP</sequence>
<organism evidence="1 2">
    <name type="scientific">Thermoproteus uzoniensis (strain 768-20)</name>
    <dbReference type="NCBI Taxonomy" id="999630"/>
    <lineage>
        <taxon>Archaea</taxon>
        <taxon>Thermoproteota</taxon>
        <taxon>Thermoprotei</taxon>
        <taxon>Thermoproteales</taxon>
        <taxon>Thermoproteaceae</taxon>
        <taxon>Thermoproteus</taxon>
    </lineage>
</organism>
<reference key="2">
    <citation type="submission" date="2011-03" db="EMBL/GenBank/DDBJ databases">
        <title>Complete genome sequence of the thermoacidophilic crenarchaeon Thermoproteus uzoniensis 768-20.</title>
        <authorList>
            <person name="Mardanov A.V."/>
            <person name="Gumerov V.M."/>
            <person name="Beletsky A.V."/>
            <person name="Prokofeva M.I."/>
            <person name="Bonch-Osmolovskaya E.A."/>
            <person name="Ravin N.V."/>
            <person name="Skryabin K.G."/>
        </authorList>
    </citation>
    <scope>NUCLEOTIDE SEQUENCE</scope>
    <source>
        <strain>768-20</strain>
    </source>
</reference>
<evidence type="ECO:0000313" key="2">
    <source>
        <dbReference type="Proteomes" id="UP000008138"/>
    </source>
</evidence>
<proteinExistence type="predicted"/>